<dbReference type="RefSeq" id="WP_131012057.1">
    <property type="nucleotide sequence ID" value="NZ_SIRE01000003.1"/>
</dbReference>
<evidence type="ECO:0000313" key="2">
    <source>
        <dbReference type="Proteomes" id="UP000293142"/>
    </source>
</evidence>
<dbReference type="Proteomes" id="UP000293142">
    <property type="component" value="Unassembled WGS sequence"/>
</dbReference>
<organism evidence="1 2">
    <name type="scientific">Paenibacillus thalictri</name>
    <dbReference type="NCBI Taxonomy" id="2527873"/>
    <lineage>
        <taxon>Bacteria</taxon>
        <taxon>Bacillati</taxon>
        <taxon>Bacillota</taxon>
        <taxon>Bacilli</taxon>
        <taxon>Bacillales</taxon>
        <taxon>Paenibacillaceae</taxon>
        <taxon>Paenibacillus</taxon>
    </lineage>
</organism>
<reference evidence="1 2" key="1">
    <citation type="submission" date="2019-02" db="EMBL/GenBank/DDBJ databases">
        <title>Paenibacillus sp. nov., isolated from surface-sterilized tissue of Thalictrum simplex L.</title>
        <authorList>
            <person name="Tuo L."/>
        </authorList>
    </citation>
    <scope>NUCLEOTIDE SEQUENCE [LARGE SCALE GENOMIC DNA]</scope>
    <source>
        <strain evidence="1 2">N2SHLJ1</strain>
    </source>
</reference>
<sequence length="533" mass="59521">MKTTRNKINPVALWLLALAFLCGLGSCFLALSFMHREHTKPDSETAEPASQLVKQESYRVLEYQKTHYKQLPQYEFPELNIAKGKGKVLQLTAKGAHVVRSIATFDNAGMMYAVSRTHQQDSDEWTELDAVTVNPQTGAIGTQALAVVNGPYREAAEKATVFAGFMNNDELLYASVRNAGEDLQHYIGKIQLSDGLVTPLIDLGSTKKGDTPSVALTDVWVSPDKKRVYVRDNQHAIVSYNLTTGAKTALVQPDSKDDGAFWLSEQDGLAYNSPDRFGTDGSLIMLGSGEVKKPYAAEKGFVEPGLVAKGSMLYYNFTTDREPQQVVKGDKRTLLLPQGLQLLDLSGNPLRRFTLPADAKEKIEYGGYSAEQMALILHKYTVAVNKKGQTIKKTAGWVLGDIQTGKLTDLTRIDVPDSWDRKDIVYAECTVNGSGENGYEQAFVNMLDNTYYPTKWNTQEMKSWPEQDAVFFSETENNRVFVSSFTRPDLVVSALGYQKYKWDNAYYQLLDGGWMARIRTLPDGDKMFFFPMN</sequence>
<dbReference type="PROSITE" id="PS51257">
    <property type="entry name" value="PROKAR_LIPOPROTEIN"/>
    <property type="match status" value="1"/>
</dbReference>
<dbReference type="SUPFAM" id="SSF50993">
    <property type="entry name" value="Peptidase/esterase 'gauge' domain"/>
    <property type="match status" value="1"/>
</dbReference>
<evidence type="ECO:0008006" key="3">
    <source>
        <dbReference type="Google" id="ProtNLM"/>
    </source>
</evidence>
<comment type="caution">
    <text evidence="1">The sequence shown here is derived from an EMBL/GenBank/DDBJ whole genome shotgun (WGS) entry which is preliminary data.</text>
</comment>
<dbReference type="AlphaFoldDB" id="A0A4Q9DY70"/>
<name>A0A4Q9DY70_9BACL</name>
<dbReference type="EMBL" id="SIRE01000003">
    <property type="protein sequence ID" value="TBL81345.1"/>
    <property type="molecule type" value="Genomic_DNA"/>
</dbReference>
<evidence type="ECO:0000313" key="1">
    <source>
        <dbReference type="EMBL" id="TBL81345.1"/>
    </source>
</evidence>
<gene>
    <name evidence="1" type="ORF">EYB31_04480</name>
</gene>
<accession>A0A4Q9DY70</accession>
<protein>
    <recommendedName>
        <fullName evidence="3">Copper amine oxidase-like N-terminal domain-containing protein</fullName>
    </recommendedName>
</protein>
<proteinExistence type="predicted"/>
<keyword evidence="2" id="KW-1185">Reference proteome</keyword>
<dbReference type="OrthoDB" id="2500450at2"/>